<comment type="caution">
    <text evidence="2">The sequence shown here is derived from an EMBL/GenBank/DDBJ whole genome shotgun (WGS) entry which is preliminary data.</text>
</comment>
<evidence type="ECO:0000313" key="3">
    <source>
        <dbReference type="Proteomes" id="UP000095767"/>
    </source>
</evidence>
<protein>
    <submittedName>
        <fullName evidence="2">Uncharacterized protein</fullName>
    </submittedName>
</protein>
<dbReference type="PANTHER" id="PTHR34120">
    <property type="entry name" value="EXPRESSED PROTEIN"/>
    <property type="match status" value="1"/>
</dbReference>
<evidence type="ECO:0000256" key="1">
    <source>
        <dbReference type="SAM" id="MobiDB-lite"/>
    </source>
</evidence>
<feature type="region of interest" description="Disordered" evidence="1">
    <location>
        <begin position="166"/>
        <end position="186"/>
    </location>
</feature>
<organism evidence="2 3">
    <name type="scientific">Dichanthelium oligosanthes</name>
    <dbReference type="NCBI Taxonomy" id="888268"/>
    <lineage>
        <taxon>Eukaryota</taxon>
        <taxon>Viridiplantae</taxon>
        <taxon>Streptophyta</taxon>
        <taxon>Embryophyta</taxon>
        <taxon>Tracheophyta</taxon>
        <taxon>Spermatophyta</taxon>
        <taxon>Magnoliopsida</taxon>
        <taxon>Liliopsida</taxon>
        <taxon>Poales</taxon>
        <taxon>Poaceae</taxon>
        <taxon>PACMAD clade</taxon>
        <taxon>Panicoideae</taxon>
        <taxon>Panicodae</taxon>
        <taxon>Paniceae</taxon>
        <taxon>Dichantheliinae</taxon>
        <taxon>Dichanthelium</taxon>
    </lineage>
</organism>
<sequence>MPQLDLDHLVRIGANGHGENNCGMATAPSLPASIDDGGNVSASARDDDGDAPAESVLLRARDGAGLAELFCAALRRDRSTKGSSNPKAEAATTRKQQGAAPRSGSRRLTASSSKTAAVIGVLPKVVAKERRGAPGRVAVRRRRLTGVRVLQRRRLLPASLPWSLLPTSSTATRASSPASSPSSATAASSRPASLAAAHSGVVTCFGAWEYSAAADGTPEGVGAGVLAGKSGAALAFPRSETAMHSWISVDAAVE</sequence>
<gene>
    <name evidence="2" type="ORF">BAE44_0000119</name>
</gene>
<keyword evidence="3" id="KW-1185">Reference proteome</keyword>
<dbReference type="AlphaFoldDB" id="A0A1E5WNB3"/>
<name>A0A1E5WNB3_9POAL</name>
<feature type="region of interest" description="Disordered" evidence="1">
    <location>
        <begin position="18"/>
        <end position="50"/>
    </location>
</feature>
<evidence type="ECO:0000313" key="2">
    <source>
        <dbReference type="EMBL" id="OEL38858.1"/>
    </source>
</evidence>
<proteinExistence type="predicted"/>
<dbReference type="EMBL" id="LWDX02000305">
    <property type="protein sequence ID" value="OEL38858.1"/>
    <property type="molecule type" value="Genomic_DNA"/>
</dbReference>
<reference evidence="2 3" key="1">
    <citation type="submission" date="2016-09" db="EMBL/GenBank/DDBJ databases">
        <title>The draft genome of Dichanthelium oligosanthes: A C3 panicoid grass species.</title>
        <authorList>
            <person name="Studer A.J."/>
            <person name="Schnable J.C."/>
            <person name="Brutnell T.P."/>
        </authorList>
    </citation>
    <scope>NUCLEOTIDE SEQUENCE [LARGE SCALE GENOMIC DNA]</scope>
    <source>
        <strain evidence="3">cv. Kellogg 1175</strain>
        <tissue evidence="2">Leaf</tissue>
    </source>
</reference>
<dbReference type="Proteomes" id="UP000095767">
    <property type="component" value="Unassembled WGS sequence"/>
</dbReference>
<accession>A0A1E5WNB3</accession>
<dbReference type="PANTHER" id="PTHR34120:SF3">
    <property type="entry name" value="OS04G0412700 PROTEIN"/>
    <property type="match status" value="1"/>
</dbReference>
<feature type="region of interest" description="Disordered" evidence="1">
    <location>
        <begin position="77"/>
        <end position="113"/>
    </location>
</feature>